<name>A0AAE4U539_MYCIT</name>
<organism evidence="3 4">
    <name type="scientific">Mycobacterium intracellulare</name>
    <dbReference type="NCBI Taxonomy" id="1767"/>
    <lineage>
        <taxon>Bacteria</taxon>
        <taxon>Bacillati</taxon>
        <taxon>Actinomycetota</taxon>
        <taxon>Actinomycetes</taxon>
        <taxon>Mycobacteriales</taxon>
        <taxon>Mycobacteriaceae</taxon>
        <taxon>Mycobacterium</taxon>
        <taxon>Mycobacterium avium complex (MAC)</taxon>
    </lineage>
</organism>
<dbReference type="PANTHER" id="PTHR48081:SF8">
    <property type="entry name" value="ALPHA_BETA HYDROLASE FOLD-3 DOMAIN-CONTAINING PROTEIN-RELATED"/>
    <property type="match status" value="1"/>
</dbReference>
<dbReference type="RefSeq" id="WP_317728585.1">
    <property type="nucleotide sequence ID" value="NZ_JAWLLC010000027.1"/>
</dbReference>
<dbReference type="PANTHER" id="PTHR48081">
    <property type="entry name" value="AB HYDROLASE SUPERFAMILY PROTEIN C4A8.06C"/>
    <property type="match status" value="1"/>
</dbReference>
<reference evidence="3" key="1">
    <citation type="submission" date="2023-10" db="EMBL/GenBank/DDBJ databases">
        <title>Characterization and genome sequence of Mycobacterium intracellulare ABSURDO, a novel pathogenic isolate with three colony morphotypes that vary in growth and acid-fastness.</title>
        <authorList>
            <person name="Jude B.A."/>
            <person name="Robinson R.T."/>
        </authorList>
    </citation>
    <scope>NUCLEOTIDE SEQUENCE</scope>
    <source>
        <strain evidence="3">ABSURDO Component B</strain>
    </source>
</reference>
<gene>
    <name evidence="3" type="ORF">R4F53_21420</name>
</gene>
<dbReference type="InterPro" id="IPR050300">
    <property type="entry name" value="GDXG_lipolytic_enzyme"/>
</dbReference>
<dbReference type="InterPro" id="IPR029058">
    <property type="entry name" value="AB_hydrolase_fold"/>
</dbReference>
<protein>
    <submittedName>
        <fullName evidence="3">Alpha/beta hydrolase</fullName>
    </submittedName>
</protein>
<evidence type="ECO:0000313" key="3">
    <source>
        <dbReference type="EMBL" id="MDV7014850.1"/>
    </source>
</evidence>
<evidence type="ECO:0000256" key="1">
    <source>
        <dbReference type="ARBA" id="ARBA00022801"/>
    </source>
</evidence>
<evidence type="ECO:0000259" key="2">
    <source>
        <dbReference type="Pfam" id="PF07859"/>
    </source>
</evidence>
<dbReference type="Proteomes" id="UP001187143">
    <property type="component" value="Unassembled WGS sequence"/>
</dbReference>
<dbReference type="EMBL" id="JAWLLD010000029">
    <property type="protein sequence ID" value="MDV7014850.1"/>
    <property type="molecule type" value="Genomic_DNA"/>
</dbReference>
<dbReference type="Gene3D" id="3.40.50.1820">
    <property type="entry name" value="alpha/beta hydrolase"/>
    <property type="match status" value="1"/>
</dbReference>
<dbReference type="InterPro" id="IPR013094">
    <property type="entry name" value="AB_hydrolase_3"/>
</dbReference>
<dbReference type="GO" id="GO:0016787">
    <property type="term" value="F:hydrolase activity"/>
    <property type="evidence" value="ECO:0007669"/>
    <property type="project" value="UniProtKB-KW"/>
</dbReference>
<evidence type="ECO:0000313" key="4">
    <source>
        <dbReference type="Proteomes" id="UP001187143"/>
    </source>
</evidence>
<dbReference type="Pfam" id="PF07859">
    <property type="entry name" value="Abhydrolase_3"/>
    <property type="match status" value="1"/>
</dbReference>
<proteinExistence type="predicted"/>
<dbReference type="AlphaFoldDB" id="A0AAE4U539"/>
<sequence length="319" mass="34697">MQLGLNSLIDPCLWPLAAESREFYARRPAGRGPRDWTELQECRARTPTPLPSCPPATEELIGADRDVPVRFHLPENRQPSGVLIDIHGGGFFMGSAAMRDASNRWLADLLGVVVASVDYRLAPEHPWPCAPDDCESAALWLTEHAPQRFGTDHMAITGFSAGATLAAVTLLRLKERGIDPFNGAVLQFGTYDLAARTPAGRLISDEYFLSAYAGMADDRTHPDISPIYAELSGLPPIMIVVGAKDILLDDNMAMAARLSAAGVSVDLCVYPESPHGFTNHDTSMAQTARHHMHSWIQSCLIPAAQARGAKSAKYQDKKI</sequence>
<comment type="caution">
    <text evidence="3">The sequence shown here is derived from an EMBL/GenBank/DDBJ whole genome shotgun (WGS) entry which is preliminary data.</text>
</comment>
<feature type="domain" description="Alpha/beta hydrolase fold-3" evidence="2">
    <location>
        <begin position="84"/>
        <end position="278"/>
    </location>
</feature>
<accession>A0AAE4U539</accession>
<dbReference type="SUPFAM" id="SSF53474">
    <property type="entry name" value="alpha/beta-Hydrolases"/>
    <property type="match status" value="1"/>
</dbReference>
<keyword evidence="1 3" id="KW-0378">Hydrolase</keyword>